<evidence type="ECO:0000313" key="4">
    <source>
        <dbReference type="Proteomes" id="UP000053558"/>
    </source>
</evidence>
<dbReference type="Proteomes" id="UP000053558">
    <property type="component" value="Unassembled WGS sequence"/>
</dbReference>
<keyword evidence="4" id="KW-1185">Reference proteome</keyword>
<dbReference type="GeneID" id="19203363"/>
<dbReference type="Gene3D" id="2.60.120.330">
    <property type="entry name" value="B-lactam Antibiotic, Isopenicillin N Synthase, Chain"/>
    <property type="match status" value="1"/>
</dbReference>
<dbReference type="GO" id="GO:0016491">
    <property type="term" value="F:oxidoreductase activity"/>
    <property type="evidence" value="ECO:0007669"/>
    <property type="project" value="UniProtKB-KW"/>
</dbReference>
<proteinExistence type="inferred from homology"/>
<evidence type="ECO:0000256" key="1">
    <source>
        <dbReference type="RuleBase" id="RU003682"/>
    </source>
</evidence>
<dbReference type="InterPro" id="IPR026992">
    <property type="entry name" value="DIOX_N"/>
</dbReference>
<keyword evidence="1" id="KW-0408">Iron</keyword>
<evidence type="ECO:0000259" key="2">
    <source>
        <dbReference type="PROSITE" id="PS51471"/>
    </source>
</evidence>
<comment type="similarity">
    <text evidence="1">Belongs to the iron/ascorbate-dependent oxidoreductase family.</text>
</comment>
<sequence length="372" mass="42194">MPSLTLPEIPHYVADPPTQESLDFADLAVIDLSKSCTPEGRVALTREVHDALRIQGFFYVVNHGWSKAQVDRIFDVADHSFTSVELEEKRKLAFQPEQGSYLGYKLPRYWEIESKHGTLDQVEHYSINKDMHQRAHPEPLQPLLPEIEAFIAHNQNNILLPLLRLLAASLELPENTFADMHKMEDYSESATLLEYPNLPSPSYPRSEDEEQKTKNVRLKGHTDYGSLTLLWSQPVGGLQVLSSHDGKWRWVRHIDNALVINGGDALNFFSGGYYTSTIHRVVQPPADQRERVRLGVFFFCMPSDGIRLAPLGESPVLRREGLNKLPEGAVIPLVEDWRKGRSSQYGRVTLKQSMEDGVEEDVVAGVVVRQYN</sequence>
<dbReference type="GO" id="GO:0046872">
    <property type="term" value="F:metal ion binding"/>
    <property type="evidence" value="ECO:0007669"/>
    <property type="project" value="UniProtKB-KW"/>
</dbReference>
<dbReference type="InterPro" id="IPR027443">
    <property type="entry name" value="IPNS-like_sf"/>
</dbReference>
<dbReference type="InterPro" id="IPR044861">
    <property type="entry name" value="IPNS-like_FE2OG_OXY"/>
</dbReference>
<name>A0A5M3MK32_CONPW</name>
<keyword evidence="1" id="KW-0560">Oxidoreductase</keyword>
<dbReference type="PRINTS" id="PR00682">
    <property type="entry name" value="IPNSYNTHASE"/>
</dbReference>
<dbReference type="AlphaFoldDB" id="A0A5M3MK32"/>
<keyword evidence="1" id="KW-0479">Metal-binding</keyword>
<evidence type="ECO:0000313" key="3">
    <source>
        <dbReference type="EMBL" id="EIW79589.1"/>
    </source>
</evidence>
<dbReference type="OMA" id="TTHEIGF"/>
<feature type="domain" description="Fe2OG dioxygenase" evidence="2">
    <location>
        <begin position="186"/>
        <end position="302"/>
    </location>
</feature>
<dbReference type="Pfam" id="PF03171">
    <property type="entry name" value="2OG-FeII_Oxy"/>
    <property type="match status" value="1"/>
</dbReference>
<dbReference type="EMBL" id="JH711580">
    <property type="protein sequence ID" value="EIW79589.1"/>
    <property type="molecule type" value="Genomic_DNA"/>
</dbReference>
<dbReference type="PROSITE" id="PS51471">
    <property type="entry name" value="FE2OG_OXY"/>
    <property type="match status" value="1"/>
</dbReference>
<comment type="caution">
    <text evidence="3">The sequence shown here is derived from an EMBL/GenBank/DDBJ whole genome shotgun (WGS) entry which is preliminary data.</text>
</comment>
<dbReference type="PANTHER" id="PTHR47990">
    <property type="entry name" value="2-OXOGLUTARATE (2OG) AND FE(II)-DEPENDENT OXYGENASE SUPERFAMILY PROTEIN-RELATED"/>
    <property type="match status" value="1"/>
</dbReference>
<protein>
    <submittedName>
        <fullName evidence="3">Clavaminate synthase-like protein</fullName>
    </submittedName>
</protein>
<dbReference type="InterPro" id="IPR050231">
    <property type="entry name" value="Iron_ascorbate_oxido_reductase"/>
</dbReference>
<dbReference type="OrthoDB" id="406156at2759"/>
<reference evidence="4" key="1">
    <citation type="journal article" date="2012" name="Science">
        <title>The Paleozoic origin of enzymatic lignin decomposition reconstructed from 31 fungal genomes.</title>
        <authorList>
            <person name="Floudas D."/>
            <person name="Binder M."/>
            <person name="Riley R."/>
            <person name="Barry K."/>
            <person name="Blanchette R.A."/>
            <person name="Henrissat B."/>
            <person name="Martinez A.T."/>
            <person name="Otillar R."/>
            <person name="Spatafora J.W."/>
            <person name="Yadav J.S."/>
            <person name="Aerts A."/>
            <person name="Benoit I."/>
            <person name="Boyd A."/>
            <person name="Carlson A."/>
            <person name="Copeland A."/>
            <person name="Coutinho P.M."/>
            <person name="de Vries R.P."/>
            <person name="Ferreira P."/>
            <person name="Findley K."/>
            <person name="Foster B."/>
            <person name="Gaskell J."/>
            <person name="Glotzer D."/>
            <person name="Gorecki P."/>
            <person name="Heitman J."/>
            <person name="Hesse C."/>
            <person name="Hori C."/>
            <person name="Igarashi K."/>
            <person name="Jurgens J.A."/>
            <person name="Kallen N."/>
            <person name="Kersten P."/>
            <person name="Kohler A."/>
            <person name="Kuees U."/>
            <person name="Kumar T.K.A."/>
            <person name="Kuo A."/>
            <person name="LaButti K."/>
            <person name="Larrondo L.F."/>
            <person name="Lindquist E."/>
            <person name="Ling A."/>
            <person name="Lombard V."/>
            <person name="Lucas S."/>
            <person name="Lundell T."/>
            <person name="Martin R."/>
            <person name="McLaughlin D.J."/>
            <person name="Morgenstern I."/>
            <person name="Morin E."/>
            <person name="Murat C."/>
            <person name="Nagy L.G."/>
            <person name="Nolan M."/>
            <person name="Ohm R.A."/>
            <person name="Patyshakuliyeva A."/>
            <person name="Rokas A."/>
            <person name="Ruiz-Duenas F.J."/>
            <person name="Sabat G."/>
            <person name="Salamov A."/>
            <person name="Samejima M."/>
            <person name="Schmutz J."/>
            <person name="Slot J.C."/>
            <person name="St John F."/>
            <person name="Stenlid J."/>
            <person name="Sun H."/>
            <person name="Sun S."/>
            <person name="Syed K."/>
            <person name="Tsang A."/>
            <person name="Wiebenga A."/>
            <person name="Young D."/>
            <person name="Pisabarro A."/>
            <person name="Eastwood D.C."/>
            <person name="Martin F."/>
            <person name="Cullen D."/>
            <person name="Grigoriev I.V."/>
            <person name="Hibbett D.S."/>
        </authorList>
    </citation>
    <scope>NUCLEOTIDE SEQUENCE [LARGE SCALE GENOMIC DNA]</scope>
    <source>
        <strain evidence="4">RWD-64-598 SS2</strain>
    </source>
</reference>
<dbReference type="InterPro" id="IPR005123">
    <property type="entry name" value="Oxoglu/Fe-dep_dioxygenase_dom"/>
</dbReference>
<gene>
    <name evidence="3" type="ORF">CONPUDRAFT_154987</name>
</gene>
<dbReference type="Pfam" id="PF14226">
    <property type="entry name" value="DIOX_N"/>
    <property type="match status" value="1"/>
</dbReference>
<dbReference type="SUPFAM" id="SSF51197">
    <property type="entry name" value="Clavaminate synthase-like"/>
    <property type="match status" value="1"/>
</dbReference>
<dbReference type="KEGG" id="cput:CONPUDRAFT_154987"/>
<accession>A0A5M3MK32</accession>
<dbReference type="RefSeq" id="XP_007769978.1">
    <property type="nucleotide sequence ID" value="XM_007771788.1"/>
</dbReference>
<organism evidence="3 4">
    <name type="scientific">Coniophora puteana (strain RWD-64-598)</name>
    <name type="common">Brown rot fungus</name>
    <dbReference type="NCBI Taxonomy" id="741705"/>
    <lineage>
        <taxon>Eukaryota</taxon>
        <taxon>Fungi</taxon>
        <taxon>Dikarya</taxon>
        <taxon>Basidiomycota</taxon>
        <taxon>Agaricomycotina</taxon>
        <taxon>Agaricomycetes</taxon>
        <taxon>Agaricomycetidae</taxon>
        <taxon>Boletales</taxon>
        <taxon>Coniophorineae</taxon>
        <taxon>Coniophoraceae</taxon>
        <taxon>Coniophora</taxon>
    </lineage>
</organism>